<feature type="transmembrane region" description="Helical" evidence="12">
    <location>
        <begin position="237"/>
        <end position="261"/>
    </location>
</feature>
<feature type="transmembrane region" description="Helical" evidence="12">
    <location>
        <begin position="136"/>
        <end position="157"/>
    </location>
</feature>
<evidence type="ECO:0000256" key="11">
    <source>
        <dbReference type="ARBA" id="ARBA00054862"/>
    </source>
</evidence>
<evidence type="ECO:0000256" key="4">
    <source>
        <dbReference type="ARBA" id="ARBA00022448"/>
    </source>
</evidence>
<evidence type="ECO:0000256" key="10">
    <source>
        <dbReference type="ARBA" id="ARBA00050025"/>
    </source>
</evidence>
<dbReference type="InterPro" id="IPR029020">
    <property type="entry name" value="Ammonium/urea_transptr"/>
</dbReference>
<dbReference type="RefSeq" id="WP_275410674.1">
    <property type="nucleotide sequence ID" value="NZ_BAAAYJ010000022.1"/>
</dbReference>
<dbReference type="Pfam" id="PF00909">
    <property type="entry name" value="Ammonium_transp"/>
    <property type="match status" value="1"/>
</dbReference>
<dbReference type="GO" id="GO:0008519">
    <property type="term" value="F:ammonium channel activity"/>
    <property type="evidence" value="ECO:0007669"/>
    <property type="project" value="InterPro"/>
</dbReference>
<evidence type="ECO:0000256" key="2">
    <source>
        <dbReference type="ARBA" id="ARBA00005887"/>
    </source>
</evidence>
<feature type="domain" description="Ammonium transporter AmtB-like" evidence="13">
    <location>
        <begin position="9"/>
        <end position="423"/>
    </location>
</feature>
<dbReference type="InterPro" id="IPR018047">
    <property type="entry name" value="Ammonium_transpt_CS"/>
</dbReference>
<feature type="transmembrane region" description="Helical" evidence="12">
    <location>
        <begin position="44"/>
        <end position="65"/>
    </location>
</feature>
<feature type="transmembrane region" description="Helical" evidence="12">
    <location>
        <begin position="104"/>
        <end position="124"/>
    </location>
</feature>
<feature type="transmembrane region" description="Helical" evidence="12">
    <location>
        <begin position="208"/>
        <end position="225"/>
    </location>
</feature>
<evidence type="ECO:0000256" key="7">
    <source>
        <dbReference type="ARBA" id="ARBA00022989"/>
    </source>
</evidence>
<gene>
    <name evidence="14" type="primary">amt</name>
    <name evidence="14" type="ORF">Ani05nite_64510</name>
</gene>
<feature type="transmembrane region" description="Helical" evidence="12">
    <location>
        <begin position="375"/>
        <end position="396"/>
    </location>
</feature>
<evidence type="ECO:0000256" key="12">
    <source>
        <dbReference type="RuleBase" id="RU362002"/>
    </source>
</evidence>
<evidence type="ECO:0000256" key="5">
    <source>
        <dbReference type="ARBA" id="ARBA00022475"/>
    </source>
</evidence>
<dbReference type="Gene3D" id="1.10.3430.10">
    <property type="entry name" value="Ammonium transporter AmtB like domains"/>
    <property type="match status" value="1"/>
</dbReference>
<reference evidence="14" key="1">
    <citation type="submission" date="2021-01" db="EMBL/GenBank/DDBJ databases">
        <title>Whole genome shotgun sequence of Actinoplanes nipponensis NBRC 14063.</title>
        <authorList>
            <person name="Komaki H."/>
            <person name="Tamura T."/>
        </authorList>
    </citation>
    <scope>NUCLEOTIDE SEQUENCE</scope>
    <source>
        <strain evidence="14">NBRC 14063</strain>
    </source>
</reference>
<comment type="subunit">
    <text evidence="3">Homotrimer.</text>
</comment>
<dbReference type="AlphaFoldDB" id="A0A919JPB3"/>
<evidence type="ECO:0000313" key="14">
    <source>
        <dbReference type="EMBL" id="GIE52917.1"/>
    </source>
</evidence>
<dbReference type="GO" id="GO:0005886">
    <property type="term" value="C:plasma membrane"/>
    <property type="evidence" value="ECO:0007669"/>
    <property type="project" value="UniProtKB-SubCell"/>
</dbReference>
<comment type="subcellular location">
    <subcellularLocation>
        <location evidence="1 12">Cell membrane</location>
        <topology evidence="1 12">Multi-pass membrane protein</topology>
    </subcellularLocation>
</comment>
<dbReference type="NCBIfam" id="TIGR00836">
    <property type="entry name" value="amt"/>
    <property type="match status" value="1"/>
</dbReference>
<evidence type="ECO:0000256" key="6">
    <source>
        <dbReference type="ARBA" id="ARBA00022692"/>
    </source>
</evidence>
<comment type="similarity">
    <text evidence="2 12">Belongs to the ammonia transporter channel (TC 1.A.11.2) family.</text>
</comment>
<evidence type="ECO:0000313" key="15">
    <source>
        <dbReference type="Proteomes" id="UP000647172"/>
    </source>
</evidence>
<dbReference type="PANTHER" id="PTHR43029:SF10">
    <property type="entry name" value="AMMONIUM TRANSPORTER MEP2"/>
    <property type="match status" value="1"/>
</dbReference>
<evidence type="ECO:0000256" key="9">
    <source>
        <dbReference type="ARBA" id="ARBA00023177"/>
    </source>
</evidence>
<accession>A0A919JPB3</accession>
<keyword evidence="4 12" id="KW-0813">Transport</keyword>
<keyword evidence="8 12" id="KW-0472">Membrane</keyword>
<protein>
    <recommendedName>
        <fullName evidence="10 12">Ammonium transporter</fullName>
    </recommendedName>
</protein>
<dbReference type="InterPro" id="IPR024041">
    <property type="entry name" value="NH4_transpt_AmtB-like_dom"/>
</dbReference>
<feature type="transmembrane region" description="Helical" evidence="12">
    <location>
        <begin position="177"/>
        <end position="196"/>
    </location>
</feature>
<dbReference type="FunFam" id="1.10.3430.10:FF:000007">
    <property type="entry name" value="Ammonium transporter"/>
    <property type="match status" value="1"/>
</dbReference>
<comment type="caution">
    <text evidence="14">The sequence shown here is derived from an EMBL/GenBank/DDBJ whole genome shotgun (WGS) entry which is preliminary data.</text>
</comment>
<name>A0A919JPB3_9ACTN</name>
<keyword evidence="6 12" id="KW-0812">Transmembrane</keyword>
<dbReference type="Proteomes" id="UP000647172">
    <property type="component" value="Unassembled WGS sequence"/>
</dbReference>
<dbReference type="SUPFAM" id="SSF111352">
    <property type="entry name" value="Ammonium transporter"/>
    <property type="match status" value="1"/>
</dbReference>
<proteinExistence type="inferred from homology"/>
<keyword evidence="7 12" id="KW-1133">Transmembrane helix</keyword>
<feature type="transmembrane region" description="Helical" evidence="12">
    <location>
        <begin position="268"/>
        <end position="285"/>
    </location>
</feature>
<evidence type="ECO:0000256" key="8">
    <source>
        <dbReference type="ARBA" id="ARBA00023136"/>
    </source>
</evidence>
<dbReference type="InterPro" id="IPR001905">
    <property type="entry name" value="Ammonium_transpt"/>
</dbReference>
<dbReference type="PANTHER" id="PTHR43029">
    <property type="entry name" value="AMMONIUM TRANSPORTER MEP2"/>
    <property type="match status" value="1"/>
</dbReference>
<feature type="transmembrane region" description="Helical" evidence="12">
    <location>
        <begin position="323"/>
        <end position="342"/>
    </location>
</feature>
<keyword evidence="15" id="KW-1185">Reference proteome</keyword>
<keyword evidence="5" id="KW-1003">Cell membrane</keyword>
<organism evidence="14 15">
    <name type="scientific">Actinoplanes nipponensis</name>
    <dbReference type="NCBI Taxonomy" id="135950"/>
    <lineage>
        <taxon>Bacteria</taxon>
        <taxon>Bacillati</taxon>
        <taxon>Actinomycetota</taxon>
        <taxon>Actinomycetes</taxon>
        <taxon>Micromonosporales</taxon>
        <taxon>Micromonosporaceae</taxon>
        <taxon>Actinoplanes</taxon>
    </lineage>
</organism>
<comment type="function">
    <text evidence="11">Involved in the uptake of ammonium/ammonia (NH(4)(+)/NH(3)).</text>
</comment>
<evidence type="ECO:0000256" key="3">
    <source>
        <dbReference type="ARBA" id="ARBA00011233"/>
    </source>
</evidence>
<evidence type="ECO:0000256" key="1">
    <source>
        <dbReference type="ARBA" id="ARBA00004651"/>
    </source>
</evidence>
<dbReference type="PROSITE" id="PS01219">
    <property type="entry name" value="AMMONIUM_TRANSP"/>
    <property type="match status" value="1"/>
</dbReference>
<keyword evidence="9 12" id="KW-0924">Ammonia transport</keyword>
<sequence length="459" mass="47098">MEINTGNTAWLLLSSALVLLMTPGLALFYGGLNRSKGVLNMMMMSFSCIGLISVLWVVYGFTLAFGTNDSAGLNNVIGSFSQYFGTGTSGISEEWLFLGAGTGIPTYAFMVFQMMFAIITVALISGAVSDRMKFGGWVIFALAWFTLVYVPVAHWVWGGGWIGGKLHALDFAGGTAVHINAGAAALGLILVLGKRAGWPRESFKPHNVPFVALGAGLLWFGWFGFNAGSELTVDGTTVFAFINTQVATAAALLGWVVVEWIRDGKPTLVGASSGAVAGLVAITPACGFVAPLPAVVIGLIAGAVCALAVGLKYKLGYDDSLDVVGVHFVGGWIGSLSLGFFATSQVNAAINGDPGLGASEGLFYGGGLAQLGRQFVGSAAVTVYSLVIAALIAFVIKAAKGLRVSDEAEITGIDVAEHAESAYDTSPSTGSAGAFAMAGITPSGSSADGKPSVSEKVAG</sequence>
<evidence type="ECO:0000259" key="13">
    <source>
        <dbReference type="Pfam" id="PF00909"/>
    </source>
</evidence>
<feature type="transmembrane region" description="Helical" evidence="12">
    <location>
        <begin position="12"/>
        <end position="32"/>
    </location>
</feature>
<feature type="transmembrane region" description="Helical" evidence="12">
    <location>
        <begin position="291"/>
        <end position="311"/>
    </location>
</feature>
<dbReference type="EMBL" id="BOMQ01000077">
    <property type="protein sequence ID" value="GIE52917.1"/>
    <property type="molecule type" value="Genomic_DNA"/>
</dbReference>